<dbReference type="Proteomes" id="UP000323380">
    <property type="component" value="Unassembled WGS sequence"/>
</dbReference>
<evidence type="ECO:0000256" key="1">
    <source>
        <dbReference type="SAM" id="MobiDB-lite"/>
    </source>
</evidence>
<protein>
    <submittedName>
        <fullName evidence="2">Uncharacterized protein</fullName>
    </submittedName>
</protein>
<evidence type="ECO:0000313" key="2">
    <source>
        <dbReference type="EMBL" id="TYB44141.1"/>
    </source>
</evidence>
<dbReference type="STRING" id="1220554.GCA_001552135_05875"/>
<accession>A0A5D0NIW1</accession>
<reference evidence="2 3" key="1">
    <citation type="submission" date="2019-08" db="EMBL/GenBank/DDBJ databases">
        <title>Actinomadura sp. nov. CYP1-5 isolated from mountain soil.</title>
        <authorList>
            <person name="Songsumanus A."/>
            <person name="Kuncharoen N."/>
            <person name="Kudo T."/>
            <person name="Yuki M."/>
            <person name="Igarashi Y."/>
            <person name="Tanasupawat S."/>
        </authorList>
    </citation>
    <scope>NUCLEOTIDE SEQUENCE [LARGE SCALE GENOMIC DNA]</scope>
    <source>
        <strain evidence="2 3">JCM 14158</strain>
    </source>
</reference>
<proteinExistence type="predicted"/>
<gene>
    <name evidence="2" type="ORF">FXF69_24625</name>
</gene>
<feature type="region of interest" description="Disordered" evidence="1">
    <location>
        <begin position="186"/>
        <end position="210"/>
    </location>
</feature>
<sequence length="226" mass="25519">MGRQPFSCPFFLAVGLRAEPGEPEAELRALADFYDSVHLDEVIRLNEGFVSAARYELVDPVDDEGVPHWLAVYGIGDEQSARDFLKRERPVYTQGPGAWQRATAVWRMIWENTGSVGAADVDPGRMSMIGMDPAADATAAEIAEFDDFYTGVHLPEILPRFGYDRGTRFRLWHEFIHPAPGSPRYNAVYEADDPEPKPPSGEPLTPGPRAWEERQVRWRVKFRRAS</sequence>
<keyword evidence="3" id="KW-1185">Reference proteome</keyword>
<dbReference type="AlphaFoldDB" id="A0A5D0NIW1"/>
<comment type="caution">
    <text evidence="2">The sequence shown here is derived from an EMBL/GenBank/DDBJ whole genome shotgun (WGS) entry which is preliminary data.</text>
</comment>
<name>A0A5D0NIW1_9ACTN</name>
<dbReference type="EMBL" id="VSFG01000005">
    <property type="protein sequence ID" value="TYB44141.1"/>
    <property type="molecule type" value="Genomic_DNA"/>
</dbReference>
<evidence type="ECO:0000313" key="3">
    <source>
        <dbReference type="Proteomes" id="UP000323380"/>
    </source>
</evidence>
<organism evidence="2 3">
    <name type="scientific">Actinomadura chibensis</name>
    <dbReference type="NCBI Taxonomy" id="392828"/>
    <lineage>
        <taxon>Bacteria</taxon>
        <taxon>Bacillati</taxon>
        <taxon>Actinomycetota</taxon>
        <taxon>Actinomycetes</taxon>
        <taxon>Streptosporangiales</taxon>
        <taxon>Thermomonosporaceae</taxon>
        <taxon>Actinomadura</taxon>
    </lineage>
</organism>
<dbReference type="RefSeq" id="WP_067898532.1">
    <property type="nucleotide sequence ID" value="NZ_VSFG01000005.1"/>
</dbReference>